<dbReference type="EMBL" id="CAEZWD010000034">
    <property type="protein sequence ID" value="CAB4646581.1"/>
    <property type="molecule type" value="Genomic_DNA"/>
</dbReference>
<dbReference type="InterPro" id="IPR000719">
    <property type="entry name" value="Prot_kinase_dom"/>
</dbReference>
<gene>
    <name evidence="9" type="ORF">UFOPK2171_00422</name>
    <name evidence="10" type="ORF">UFOPK2237_00285</name>
</gene>
<evidence type="ECO:0000256" key="1">
    <source>
        <dbReference type="ARBA" id="ARBA00022527"/>
    </source>
</evidence>
<dbReference type="PANTHER" id="PTHR43289:SF34">
    <property type="entry name" value="SERINE_THREONINE-PROTEIN KINASE YBDM-RELATED"/>
    <property type="match status" value="1"/>
</dbReference>
<dbReference type="GO" id="GO:0005524">
    <property type="term" value="F:ATP binding"/>
    <property type="evidence" value="ECO:0007669"/>
    <property type="project" value="UniProtKB-KW"/>
</dbReference>
<feature type="domain" description="PASTA" evidence="8">
    <location>
        <begin position="363"/>
        <end position="429"/>
    </location>
</feature>
<dbReference type="InterPro" id="IPR008271">
    <property type="entry name" value="Ser/Thr_kinase_AS"/>
</dbReference>
<evidence type="ECO:0000313" key="10">
    <source>
        <dbReference type="EMBL" id="CAB4647112.1"/>
    </source>
</evidence>
<dbReference type="PROSITE" id="PS00108">
    <property type="entry name" value="PROTEIN_KINASE_ST"/>
    <property type="match status" value="1"/>
</dbReference>
<accession>A0A6J6KCB2</accession>
<dbReference type="SMART" id="SM00220">
    <property type="entry name" value="S_TKc"/>
    <property type="match status" value="1"/>
</dbReference>
<dbReference type="FunFam" id="3.30.200.20:FF:000035">
    <property type="entry name" value="Serine/threonine protein kinase Stk1"/>
    <property type="match status" value="1"/>
</dbReference>
<evidence type="ECO:0000259" key="7">
    <source>
        <dbReference type="PROSITE" id="PS50011"/>
    </source>
</evidence>
<keyword evidence="1" id="KW-0723">Serine/threonine-protein kinase</keyword>
<sequence length="630" mass="66243">MTDSQNLDPLLGKVLEGRYSVDELIARGGMATVYRGTDLRLGRTVALKVLGGVLVNDPDFVDRFTQEARATAALTHPNVVAVHDQGISEGFPFLVMEFVQGRTIREIMAQSGPFTSAHALEIISSVLAGLSSAHDAGFVHRDIKPENVLITHDGHIKVTDFGLARVINDTPVSDSTGAVLLGTMAYLSPEQVQQLAVDQRSDVYSCGILLYEMVTGLVPFTGSSPLEVAYQHVNSSVSAPSSIQPDVPPAVDHLVLAATRKSPTERIQSAREFRDGVVRAISAVPRAEALTTALPLQNTQVIPTPVRGAHRATGAVPLQKPNPGVGPSGVHRESSTRPKSRKWAPLFLILALLVGGGAWYQFTGSYEVVPPVSSLTVDEATVILAPLELGVEVVEEFSEDIPAGVVIRTDPASGENARKGSPVTLIVSKGQERYLIPSDLTGQDPKDATSALEALTLVISATNEVFDEVIPVGKVVSTDPVGGTSVKRETPVTILVSKGPAPVEVPPIIGTLITDATTTLGAIGLTTETTREDFDDSVAGTILSTDPIPGTTVPKGTIIKVVLSKGPVLVDVPNVVGMDVATATTTLQSAGFQVKVVNKLTVAILNKVYSQNPAGGSKAPKGSVITLEIV</sequence>
<dbReference type="Gene3D" id="3.30.10.20">
    <property type="match status" value="4"/>
</dbReference>
<feature type="domain" description="PASTA" evidence="8">
    <location>
        <begin position="566"/>
        <end position="630"/>
    </location>
</feature>
<keyword evidence="5" id="KW-0067">ATP-binding</keyword>
<evidence type="ECO:0000256" key="2">
    <source>
        <dbReference type="ARBA" id="ARBA00022679"/>
    </source>
</evidence>
<dbReference type="CDD" id="cd14014">
    <property type="entry name" value="STKc_PknB_like"/>
    <property type="match status" value="1"/>
</dbReference>
<feature type="region of interest" description="Disordered" evidence="6">
    <location>
        <begin position="314"/>
        <end position="337"/>
    </location>
</feature>
<feature type="domain" description="Protein kinase" evidence="7">
    <location>
        <begin position="19"/>
        <end position="278"/>
    </location>
</feature>
<dbReference type="Pfam" id="PF00069">
    <property type="entry name" value="Pkinase"/>
    <property type="match status" value="1"/>
</dbReference>
<dbReference type="NCBIfam" id="NF033483">
    <property type="entry name" value="PknB_PASTA_kin"/>
    <property type="match status" value="1"/>
</dbReference>
<dbReference type="InterPro" id="IPR011009">
    <property type="entry name" value="Kinase-like_dom_sf"/>
</dbReference>
<evidence type="ECO:0000256" key="6">
    <source>
        <dbReference type="SAM" id="MobiDB-lite"/>
    </source>
</evidence>
<keyword evidence="3" id="KW-0547">Nucleotide-binding</keyword>
<protein>
    <submittedName>
        <fullName evidence="10">Unannotated protein</fullName>
    </submittedName>
</protein>
<dbReference type="PROSITE" id="PS50011">
    <property type="entry name" value="PROTEIN_KINASE_DOM"/>
    <property type="match status" value="1"/>
</dbReference>
<evidence type="ECO:0000256" key="3">
    <source>
        <dbReference type="ARBA" id="ARBA00022741"/>
    </source>
</evidence>
<organism evidence="10">
    <name type="scientific">freshwater metagenome</name>
    <dbReference type="NCBI Taxonomy" id="449393"/>
    <lineage>
        <taxon>unclassified sequences</taxon>
        <taxon>metagenomes</taxon>
        <taxon>ecological metagenomes</taxon>
    </lineage>
</organism>
<proteinExistence type="predicted"/>
<dbReference type="EMBL" id="CAEZWI010000019">
    <property type="protein sequence ID" value="CAB4647112.1"/>
    <property type="molecule type" value="Genomic_DNA"/>
</dbReference>
<dbReference type="PROSITE" id="PS51178">
    <property type="entry name" value="PASTA"/>
    <property type="match status" value="4"/>
</dbReference>
<dbReference type="FunFam" id="1.10.510.10:FF:000021">
    <property type="entry name" value="Serine/threonine protein kinase"/>
    <property type="match status" value="1"/>
</dbReference>
<evidence type="ECO:0000313" key="9">
    <source>
        <dbReference type="EMBL" id="CAB4646581.1"/>
    </source>
</evidence>
<dbReference type="Gene3D" id="3.30.200.20">
    <property type="entry name" value="Phosphorylase Kinase, domain 1"/>
    <property type="match status" value="1"/>
</dbReference>
<feature type="domain" description="PASTA" evidence="8">
    <location>
        <begin position="499"/>
        <end position="565"/>
    </location>
</feature>
<dbReference type="InterPro" id="IPR005543">
    <property type="entry name" value="PASTA_dom"/>
</dbReference>
<dbReference type="GO" id="GO:0004674">
    <property type="term" value="F:protein serine/threonine kinase activity"/>
    <property type="evidence" value="ECO:0007669"/>
    <property type="project" value="UniProtKB-KW"/>
</dbReference>
<name>A0A6J6KCB2_9ZZZZ</name>
<keyword evidence="4" id="KW-0418">Kinase</keyword>
<keyword evidence="2" id="KW-0808">Transferase</keyword>
<dbReference type="AlphaFoldDB" id="A0A6J6KCB2"/>
<dbReference type="CDD" id="cd06577">
    <property type="entry name" value="PASTA_pknB"/>
    <property type="match status" value="4"/>
</dbReference>
<evidence type="ECO:0000256" key="5">
    <source>
        <dbReference type="ARBA" id="ARBA00022840"/>
    </source>
</evidence>
<dbReference type="Pfam" id="PF03793">
    <property type="entry name" value="PASTA"/>
    <property type="match status" value="4"/>
</dbReference>
<evidence type="ECO:0000259" key="8">
    <source>
        <dbReference type="PROSITE" id="PS51178"/>
    </source>
</evidence>
<dbReference type="PANTHER" id="PTHR43289">
    <property type="entry name" value="MITOGEN-ACTIVATED PROTEIN KINASE KINASE KINASE 20-RELATED"/>
    <property type="match status" value="1"/>
</dbReference>
<evidence type="ECO:0000256" key="4">
    <source>
        <dbReference type="ARBA" id="ARBA00022777"/>
    </source>
</evidence>
<dbReference type="SUPFAM" id="SSF56112">
    <property type="entry name" value="Protein kinase-like (PK-like)"/>
    <property type="match status" value="1"/>
</dbReference>
<dbReference type="Gene3D" id="1.10.510.10">
    <property type="entry name" value="Transferase(Phosphotransferase) domain 1"/>
    <property type="match status" value="1"/>
</dbReference>
<dbReference type="SMART" id="SM00740">
    <property type="entry name" value="PASTA"/>
    <property type="match status" value="4"/>
</dbReference>
<reference evidence="10" key="1">
    <citation type="submission" date="2020-05" db="EMBL/GenBank/DDBJ databases">
        <authorList>
            <person name="Chiriac C."/>
            <person name="Salcher M."/>
            <person name="Ghai R."/>
            <person name="Kavagutti S V."/>
        </authorList>
    </citation>
    <scope>NUCLEOTIDE SEQUENCE</scope>
</reference>
<feature type="domain" description="PASTA" evidence="8">
    <location>
        <begin position="431"/>
        <end position="498"/>
    </location>
</feature>